<dbReference type="InterPro" id="IPR003280">
    <property type="entry name" value="2pore_dom_K_chnl"/>
</dbReference>
<evidence type="ECO:0000256" key="2">
    <source>
        <dbReference type="ARBA" id="ARBA00022448"/>
    </source>
</evidence>
<evidence type="ECO:0000313" key="12">
    <source>
        <dbReference type="Proteomes" id="UP000218231"/>
    </source>
</evidence>
<evidence type="ECO:0000256" key="7">
    <source>
        <dbReference type="ARBA" id="ARBA00023303"/>
    </source>
</evidence>
<keyword evidence="7" id="KW-0407">Ion channel</keyword>
<feature type="transmembrane region" description="Helical" evidence="9">
    <location>
        <begin position="81"/>
        <end position="105"/>
    </location>
</feature>
<dbReference type="Gene3D" id="1.10.287.70">
    <property type="match status" value="2"/>
</dbReference>
<dbReference type="GO" id="GO:0030322">
    <property type="term" value="P:stabilization of membrane potential"/>
    <property type="evidence" value="ECO:0007669"/>
    <property type="project" value="TreeGrafter"/>
</dbReference>
<feature type="transmembrane region" description="Helical" evidence="9">
    <location>
        <begin position="324"/>
        <end position="343"/>
    </location>
</feature>
<dbReference type="Proteomes" id="UP000218231">
    <property type="component" value="Unassembled WGS sequence"/>
</dbReference>
<feature type="domain" description="Potassium channel" evidence="10">
    <location>
        <begin position="332"/>
        <end position="366"/>
    </location>
</feature>
<proteinExistence type="predicted"/>
<evidence type="ECO:0000256" key="9">
    <source>
        <dbReference type="SAM" id="Phobius"/>
    </source>
</evidence>
<dbReference type="EMBL" id="LIAE01006773">
    <property type="protein sequence ID" value="PAV85425.1"/>
    <property type="molecule type" value="Genomic_DNA"/>
</dbReference>
<dbReference type="SUPFAM" id="SSF81324">
    <property type="entry name" value="Voltage-gated potassium channels"/>
    <property type="match status" value="2"/>
</dbReference>
<keyword evidence="6 9" id="KW-0472">Membrane</keyword>
<sequence length="379" mass="43773">MLNPIYLKHRASSSPAVSIGPPSSPPSLHQLNHYNDIQTLSAERLNLYLEKDEGDIENIDEDGIHKDAAKDKTWRKRLKPILPHVGLVILSAFYTLVGAGIFHYFEKPFEELLRNQTSQRVYDLKQKIISQLWTTRLNESLDTWERMAHDGMDAIIRDVFHDYTKYYMTPDDIITGSGHIKWSFGSSIFFAWTAITTIGGIIKIHNIYSDFMEECRSQCWKAMRKICCKFKRKSRPHIPMPTIELLQRQHKLYGNNAPGGQRQSQGAPGSGRKRRQRDNVSDAGTFDDISDIHTQNSESGEMSEDTKARAEEIEAPQPHHERRVSVIFILLIMIGYVAGGAYLIRFWEAWTYFDAFYFCFVTVTTIDKFYFILYQLNTT</sequence>
<protein>
    <recommendedName>
        <fullName evidence="10">Potassium channel domain-containing protein</fullName>
    </recommendedName>
</protein>
<dbReference type="Pfam" id="PF07885">
    <property type="entry name" value="Ion_trans_2"/>
    <property type="match status" value="1"/>
</dbReference>
<comment type="subcellular location">
    <subcellularLocation>
        <location evidence="1">Membrane</location>
        <topology evidence="1">Multi-pass membrane protein</topology>
    </subcellularLocation>
</comment>
<feature type="transmembrane region" description="Helical" evidence="9">
    <location>
        <begin position="182"/>
        <end position="202"/>
    </location>
</feature>
<dbReference type="GO" id="GO:0015271">
    <property type="term" value="F:outward rectifier potassium channel activity"/>
    <property type="evidence" value="ECO:0007669"/>
    <property type="project" value="TreeGrafter"/>
</dbReference>
<dbReference type="InterPro" id="IPR013099">
    <property type="entry name" value="K_chnl_dom"/>
</dbReference>
<evidence type="ECO:0000256" key="5">
    <source>
        <dbReference type="ARBA" id="ARBA00023065"/>
    </source>
</evidence>
<evidence type="ECO:0000256" key="3">
    <source>
        <dbReference type="ARBA" id="ARBA00022692"/>
    </source>
</evidence>
<feature type="transmembrane region" description="Helical" evidence="9">
    <location>
        <begin position="355"/>
        <end position="374"/>
    </location>
</feature>
<evidence type="ECO:0000256" key="8">
    <source>
        <dbReference type="SAM" id="MobiDB-lite"/>
    </source>
</evidence>
<keyword evidence="12" id="KW-1185">Reference proteome</keyword>
<keyword evidence="4 9" id="KW-1133">Transmembrane helix</keyword>
<evidence type="ECO:0000256" key="1">
    <source>
        <dbReference type="ARBA" id="ARBA00004141"/>
    </source>
</evidence>
<evidence type="ECO:0000313" key="11">
    <source>
        <dbReference type="EMBL" id="PAV85425.1"/>
    </source>
</evidence>
<dbReference type="AlphaFoldDB" id="A0A2A2LH12"/>
<name>A0A2A2LH12_9BILA</name>
<evidence type="ECO:0000256" key="4">
    <source>
        <dbReference type="ARBA" id="ARBA00022989"/>
    </source>
</evidence>
<dbReference type="GO" id="GO:0005886">
    <property type="term" value="C:plasma membrane"/>
    <property type="evidence" value="ECO:0007669"/>
    <property type="project" value="TreeGrafter"/>
</dbReference>
<keyword evidence="2" id="KW-0813">Transport</keyword>
<gene>
    <name evidence="11" type="ORF">WR25_07869</name>
</gene>
<dbReference type="PANTHER" id="PTHR11003:SF107">
    <property type="entry name" value="POTASSIUM CHANNEL DOMAIN-CONTAINING PROTEIN"/>
    <property type="match status" value="1"/>
</dbReference>
<keyword evidence="5" id="KW-0406">Ion transport</keyword>
<dbReference type="OrthoDB" id="5832002at2759"/>
<dbReference type="GO" id="GO:0022841">
    <property type="term" value="F:potassium ion leak channel activity"/>
    <property type="evidence" value="ECO:0007669"/>
    <property type="project" value="TreeGrafter"/>
</dbReference>
<dbReference type="STRING" id="2018661.A0A2A2LH12"/>
<keyword evidence="3 9" id="KW-0812">Transmembrane</keyword>
<evidence type="ECO:0000256" key="6">
    <source>
        <dbReference type="ARBA" id="ARBA00023136"/>
    </source>
</evidence>
<feature type="region of interest" description="Disordered" evidence="8">
    <location>
        <begin position="254"/>
        <end position="316"/>
    </location>
</feature>
<comment type="caution">
    <text evidence="11">The sequence shown here is derived from an EMBL/GenBank/DDBJ whole genome shotgun (WGS) entry which is preliminary data.</text>
</comment>
<organism evidence="11 12">
    <name type="scientific">Diploscapter pachys</name>
    <dbReference type="NCBI Taxonomy" id="2018661"/>
    <lineage>
        <taxon>Eukaryota</taxon>
        <taxon>Metazoa</taxon>
        <taxon>Ecdysozoa</taxon>
        <taxon>Nematoda</taxon>
        <taxon>Chromadorea</taxon>
        <taxon>Rhabditida</taxon>
        <taxon>Rhabditina</taxon>
        <taxon>Rhabditomorpha</taxon>
        <taxon>Rhabditoidea</taxon>
        <taxon>Rhabditidae</taxon>
        <taxon>Diploscapter</taxon>
    </lineage>
</organism>
<reference evidence="11 12" key="1">
    <citation type="journal article" date="2017" name="Curr. Biol.">
        <title>Genome architecture and evolution of a unichromosomal asexual nematode.</title>
        <authorList>
            <person name="Fradin H."/>
            <person name="Zegar C."/>
            <person name="Gutwein M."/>
            <person name="Lucas J."/>
            <person name="Kovtun M."/>
            <person name="Corcoran D."/>
            <person name="Baugh L.R."/>
            <person name="Kiontke K."/>
            <person name="Gunsalus K."/>
            <person name="Fitch D.H."/>
            <person name="Piano F."/>
        </authorList>
    </citation>
    <scope>NUCLEOTIDE SEQUENCE [LARGE SCALE GENOMIC DNA]</scope>
    <source>
        <strain evidence="11">PF1309</strain>
    </source>
</reference>
<accession>A0A2A2LH12</accession>
<dbReference type="PANTHER" id="PTHR11003">
    <property type="entry name" value="POTASSIUM CHANNEL, SUBFAMILY K"/>
    <property type="match status" value="1"/>
</dbReference>
<evidence type="ECO:0000259" key="10">
    <source>
        <dbReference type="Pfam" id="PF07885"/>
    </source>
</evidence>